<dbReference type="AlphaFoldDB" id="A0A6A5K3N1"/>
<keyword evidence="3" id="KW-1185">Reference proteome</keyword>
<evidence type="ECO:0000256" key="1">
    <source>
        <dbReference type="SAM" id="MobiDB-lite"/>
    </source>
</evidence>
<name>A0A6A5K3N1_9PLEO</name>
<sequence>MLRGKAQTYYYQHLAGKGLTFCLEITIERLQRTYLGLTQNYGTTNELNLAGQLVSACQGVPACSQVLVRPATTFEAVALELRSAIGIWTRCNPTQQYVNHTPLSPDSGDAYYTDRRYNRNARYDRDEDSRNPYPRRNRFNNDRQDRYPGGNYNGRNRSNQASRVKKCFVCGKVDCWSTRHSAEERVQSRRRFQTYAQDHADIDPDYHVFLALYEGIDEGNSDSLGEDDDELDTFYNAANFVTTALNNAATTYAITGIDPYKDEGAQEATHLFTFHARYGAEIF</sequence>
<feature type="compositionally biased region" description="Basic and acidic residues" evidence="1">
    <location>
        <begin position="116"/>
        <end position="130"/>
    </location>
</feature>
<feature type="region of interest" description="Disordered" evidence="1">
    <location>
        <begin position="116"/>
        <end position="158"/>
    </location>
</feature>
<accession>A0A6A5K3N1</accession>
<proteinExistence type="predicted"/>
<evidence type="ECO:0000313" key="3">
    <source>
        <dbReference type="Proteomes" id="UP000800040"/>
    </source>
</evidence>
<dbReference type="Proteomes" id="UP000800040">
    <property type="component" value="Unassembled WGS sequence"/>
</dbReference>
<dbReference type="EMBL" id="ML975827">
    <property type="protein sequence ID" value="KAF1828003.1"/>
    <property type="molecule type" value="Genomic_DNA"/>
</dbReference>
<evidence type="ECO:0000313" key="2">
    <source>
        <dbReference type="EMBL" id="KAF1828003.1"/>
    </source>
</evidence>
<reference evidence="2" key="1">
    <citation type="submission" date="2020-01" db="EMBL/GenBank/DDBJ databases">
        <authorList>
            <consortium name="DOE Joint Genome Institute"/>
            <person name="Haridas S."/>
            <person name="Albert R."/>
            <person name="Binder M."/>
            <person name="Bloem J."/>
            <person name="Labutti K."/>
            <person name="Salamov A."/>
            <person name="Andreopoulos B."/>
            <person name="Baker S.E."/>
            <person name="Barry K."/>
            <person name="Bills G."/>
            <person name="Bluhm B.H."/>
            <person name="Cannon C."/>
            <person name="Castanera R."/>
            <person name="Culley D.E."/>
            <person name="Daum C."/>
            <person name="Ezra D."/>
            <person name="Gonzalez J.B."/>
            <person name="Henrissat B."/>
            <person name="Kuo A."/>
            <person name="Liang C."/>
            <person name="Lipzen A."/>
            <person name="Lutzoni F."/>
            <person name="Magnuson J."/>
            <person name="Mondo S."/>
            <person name="Nolan M."/>
            <person name="Ohm R."/>
            <person name="Pangilinan J."/>
            <person name="Park H.-J."/>
            <person name="Ramirez L."/>
            <person name="Alfaro M."/>
            <person name="Sun H."/>
            <person name="Tritt A."/>
            <person name="Yoshinaga Y."/>
            <person name="Zwiers L.-H."/>
            <person name="Turgeon B.G."/>
            <person name="Goodwin S.B."/>
            <person name="Spatafora J.W."/>
            <person name="Crous P.W."/>
            <person name="Grigoriev I.V."/>
        </authorList>
    </citation>
    <scope>NUCLEOTIDE SEQUENCE</scope>
    <source>
        <strain evidence="2">P77</strain>
    </source>
</reference>
<protein>
    <submittedName>
        <fullName evidence="2">Uncharacterized protein</fullName>
    </submittedName>
</protein>
<organism evidence="2 3">
    <name type="scientific">Decorospora gaudefroyi</name>
    <dbReference type="NCBI Taxonomy" id="184978"/>
    <lineage>
        <taxon>Eukaryota</taxon>
        <taxon>Fungi</taxon>
        <taxon>Dikarya</taxon>
        <taxon>Ascomycota</taxon>
        <taxon>Pezizomycotina</taxon>
        <taxon>Dothideomycetes</taxon>
        <taxon>Pleosporomycetidae</taxon>
        <taxon>Pleosporales</taxon>
        <taxon>Pleosporineae</taxon>
        <taxon>Pleosporaceae</taxon>
        <taxon>Decorospora</taxon>
    </lineage>
</organism>
<dbReference type="OrthoDB" id="3786303at2759"/>
<gene>
    <name evidence="2" type="ORF">BDW02DRAFT_603927</name>
</gene>